<gene>
    <name evidence="2" type="ORF">RRG08_044404</name>
</gene>
<evidence type="ECO:0000313" key="2">
    <source>
        <dbReference type="EMBL" id="KAK3776020.1"/>
    </source>
</evidence>
<dbReference type="Proteomes" id="UP001283361">
    <property type="component" value="Unassembled WGS sequence"/>
</dbReference>
<feature type="region of interest" description="Disordered" evidence="1">
    <location>
        <begin position="35"/>
        <end position="57"/>
    </location>
</feature>
<dbReference type="EMBL" id="JAWDGP010003252">
    <property type="protein sequence ID" value="KAK3776020.1"/>
    <property type="molecule type" value="Genomic_DNA"/>
</dbReference>
<name>A0AAE0ZV92_9GAST</name>
<organism evidence="2 3">
    <name type="scientific">Elysia crispata</name>
    <name type="common">lettuce slug</name>
    <dbReference type="NCBI Taxonomy" id="231223"/>
    <lineage>
        <taxon>Eukaryota</taxon>
        <taxon>Metazoa</taxon>
        <taxon>Spiralia</taxon>
        <taxon>Lophotrochozoa</taxon>
        <taxon>Mollusca</taxon>
        <taxon>Gastropoda</taxon>
        <taxon>Heterobranchia</taxon>
        <taxon>Euthyneura</taxon>
        <taxon>Panpulmonata</taxon>
        <taxon>Sacoglossa</taxon>
        <taxon>Placobranchoidea</taxon>
        <taxon>Plakobranchidae</taxon>
        <taxon>Elysia</taxon>
    </lineage>
</organism>
<sequence length="171" mass="18779">MLPAFNLFMGRISMISGNTYKECLKAGNEVLMGKSLGSRSSGDSPEATKERAGTLSSDSHICRGTGSSYHSLQLAAKRVNPIPIDWYCLTSPVTWRRHSIRNLAPKMGRVISPSSHTTLSFIFRVSTVINWSAQRCRIVGQLDAYGTCTGDRNVSRYVDTRASKTCGRQAT</sequence>
<proteinExistence type="predicted"/>
<protein>
    <submittedName>
        <fullName evidence="2">Uncharacterized protein</fullName>
    </submittedName>
</protein>
<dbReference type="AlphaFoldDB" id="A0AAE0ZV92"/>
<evidence type="ECO:0000256" key="1">
    <source>
        <dbReference type="SAM" id="MobiDB-lite"/>
    </source>
</evidence>
<reference evidence="2" key="1">
    <citation type="journal article" date="2023" name="G3 (Bethesda)">
        <title>A reference genome for the long-term kleptoplast-retaining sea slug Elysia crispata morphotype clarki.</title>
        <authorList>
            <person name="Eastman K.E."/>
            <person name="Pendleton A.L."/>
            <person name="Shaikh M.A."/>
            <person name="Suttiyut T."/>
            <person name="Ogas R."/>
            <person name="Tomko P."/>
            <person name="Gavelis G."/>
            <person name="Widhalm J.R."/>
            <person name="Wisecaver J.H."/>
        </authorList>
    </citation>
    <scope>NUCLEOTIDE SEQUENCE</scope>
    <source>
        <strain evidence="2">ECLA1</strain>
    </source>
</reference>
<accession>A0AAE0ZV92</accession>
<keyword evidence="3" id="KW-1185">Reference proteome</keyword>
<evidence type="ECO:0000313" key="3">
    <source>
        <dbReference type="Proteomes" id="UP001283361"/>
    </source>
</evidence>
<comment type="caution">
    <text evidence="2">The sequence shown here is derived from an EMBL/GenBank/DDBJ whole genome shotgun (WGS) entry which is preliminary data.</text>
</comment>